<dbReference type="AlphaFoldDB" id="A0A8H7SZU2"/>
<dbReference type="EMBL" id="JAFJYH010000431">
    <property type="protein sequence ID" value="KAG4411870.1"/>
    <property type="molecule type" value="Genomic_DNA"/>
</dbReference>
<feature type="compositionally biased region" description="Basic and acidic residues" evidence="1">
    <location>
        <begin position="280"/>
        <end position="303"/>
    </location>
</feature>
<accession>A0A8H7SZU2</accession>
<dbReference type="OrthoDB" id="3563901at2759"/>
<evidence type="ECO:0000313" key="3">
    <source>
        <dbReference type="Proteomes" id="UP000664132"/>
    </source>
</evidence>
<evidence type="ECO:0000256" key="1">
    <source>
        <dbReference type="SAM" id="MobiDB-lite"/>
    </source>
</evidence>
<proteinExistence type="predicted"/>
<keyword evidence="3" id="KW-1185">Reference proteome</keyword>
<reference evidence="2" key="1">
    <citation type="submission" date="2021-02" db="EMBL/GenBank/DDBJ databases">
        <title>Genome sequence Cadophora malorum strain M34.</title>
        <authorList>
            <person name="Stefanovic E."/>
            <person name="Vu D."/>
            <person name="Scully C."/>
            <person name="Dijksterhuis J."/>
            <person name="Roader J."/>
            <person name="Houbraken J."/>
        </authorList>
    </citation>
    <scope>NUCLEOTIDE SEQUENCE</scope>
    <source>
        <strain evidence="2">M34</strain>
    </source>
</reference>
<protein>
    <submittedName>
        <fullName evidence="2">Uncharacterized protein</fullName>
    </submittedName>
</protein>
<sequence>MALDYSKTIAHLAGMEVSEVETMLAMWDMGKLRAQCEYVEECYNKMEASLKRQVVQDVEAKIEQLEKEKCAMAVNIKEKLSLARQTAITAMRQAYPNAYPKEEPDENVEILIKHFCEEYTGLIKPFLPEAALTVQKFFDVGRDASHVKAFLDKKNFTDRERSIISHMLWDLKSGRRYYHTGSPVTLPPELFFTEEFRWMAELEQKNKLPVNGLAFDEKIAGEAGYQADGRELGTGGWIWQNILAVQGITSKSMYDAMLSYGKTTIASAAVGGLGLNATGDDDKVESAEDGKSPSANDIHDHQVDNSPGGGDVEMMDTRAGPSNAHQASTVPDATEDDDQEMADAPPIINNAPKTTRKRQSRAKAATLAESEEPPKKVPRKLRKIPEPNIVHVTDEMKETATSNIARLIENFKPNTKEPHIKPVLNLFNRPNGQGPTEQPISEEKPDPFHFRKLRGNPPPGVVYEHWDKAFNSAHSVFYNLYKHPLVSQITDDKLRKLAWEESKKNGSMRDVALCILVQKDQLLLPFTDLDP</sequence>
<evidence type="ECO:0000313" key="2">
    <source>
        <dbReference type="EMBL" id="KAG4411870.1"/>
    </source>
</evidence>
<gene>
    <name evidence="2" type="ORF">IFR04_014987</name>
</gene>
<feature type="region of interest" description="Disordered" evidence="1">
    <location>
        <begin position="280"/>
        <end position="378"/>
    </location>
</feature>
<comment type="caution">
    <text evidence="2">The sequence shown here is derived from an EMBL/GenBank/DDBJ whole genome shotgun (WGS) entry which is preliminary data.</text>
</comment>
<name>A0A8H7SZU2_9HELO</name>
<organism evidence="2 3">
    <name type="scientific">Cadophora malorum</name>
    <dbReference type="NCBI Taxonomy" id="108018"/>
    <lineage>
        <taxon>Eukaryota</taxon>
        <taxon>Fungi</taxon>
        <taxon>Dikarya</taxon>
        <taxon>Ascomycota</taxon>
        <taxon>Pezizomycotina</taxon>
        <taxon>Leotiomycetes</taxon>
        <taxon>Helotiales</taxon>
        <taxon>Ploettnerulaceae</taxon>
        <taxon>Cadophora</taxon>
    </lineage>
</organism>
<dbReference type="Proteomes" id="UP000664132">
    <property type="component" value="Unassembled WGS sequence"/>
</dbReference>